<sequence length="49" mass="5699">MKIINGNKRLRSQLVNGKLTRDADKSQKKTYYLLLTVLSQKDFVKIGHH</sequence>
<gene>
    <name evidence="1" type="ORF">PbJCM13498_26610</name>
</gene>
<dbReference type="EMBL" id="BLAX01000001">
    <property type="protein sequence ID" value="GET33798.1"/>
    <property type="molecule type" value="Genomic_DNA"/>
</dbReference>
<keyword evidence="2" id="KW-1185">Reference proteome</keyword>
<reference evidence="1 2" key="1">
    <citation type="submission" date="2019-10" db="EMBL/GenBank/DDBJ databases">
        <title>Prolixibacter strains distinguished by the presence of nitrate reductase genes were adept at nitrate-dependent anaerobic corrosion of metallic iron and carbon steel.</title>
        <authorList>
            <person name="Iino T."/>
            <person name="Shono N."/>
            <person name="Ito K."/>
            <person name="Nakamura R."/>
            <person name="Sueoka K."/>
            <person name="Harayama S."/>
            <person name="Ohkuma M."/>
        </authorList>
    </citation>
    <scope>NUCLEOTIDE SEQUENCE [LARGE SCALE GENOMIC DNA]</scope>
    <source>
        <strain evidence="1 2">JCM 13498</strain>
    </source>
</reference>
<proteinExistence type="predicted"/>
<protein>
    <submittedName>
        <fullName evidence="1">Uncharacterized protein</fullName>
    </submittedName>
</protein>
<comment type="caution">
    <text evidence="1">The sequence shown here is derived from an EMBL/GenBank/DDBJ whole genome shotgun (WGS) entry which is preliminary data.</text>
</comment>
<evidence type="ECO:0000313" key="1">
    <source>
        <dbReference type="EMBL" id="GET33798.1"/>
    </source>
</evidence>
<dbReference type="AlphaFoldDB" id="A0A5M4B1I0"/>
<name>A0A5M4B1I0_9BACT</name>
<evidence type="ECO:0000313" key="2">
    <source>
        <dbReference type="Proteomes" id="UP000391834"/>
    </source>
</evidence>
<accession>A0A5M4B1I0</accession>
<organism evidence="1 2">
    <name type="scientific">Prolixibacter bellariivorans</name>
    <dbReference type="NCBI Taxonomy" id="314319"/>
    <lineage>
        <taxon>Bacteria</taxon>
        <taxon>Pseudomonadati</taxon>
        <taxon>Bacteroidota</taxon>
        <taxon>Bacteroidia</taxon>
        <taxon>Marinilabiliales</taxon>
        <taxon>Prolixibacteraceae</taxon>
        <taxon>Prolixibacter</taxon>
    </lineage>
</organism>
<dbReference type="Proteomes" id="UP000391834">
    <property type="component" value="Unassembled WGS sequence"/>
</dbReference>